<dbReference type="EnsemblPlants" id="KQJ99102">
    <property type="protein sequence ID" value="KQJ99102"/>
    <property type="gene ID" value="BRADI_3g41110v3"/>
</dbReference>
<dbReference type="PANTHER" id="PTHR35546:SF130">
    <property type="entry name" value="EXPRESSED PROTEIN"/>
    <property type="match status" value="1"/>
</dbReference>
<feature type="domain" description="F-box" evidence="1">
    <location>
        <begin position="37"/>
        <end position="77"/>
    </location>
</feature>
<evidence type="ECO:0000259" key="1">
    <source>
        <dbReference type="SMART" id="SM00256"/>
    </source>
</evidence>
<name>I1I8V5_BRADI</name>
<sequence>METISPKKKTCSVTSVDSDTRFETTPNQGHEEEIVELGDDVLTEIILRLPLDSVARSKCVSKHWSAAVSDDYLRRRLPFHISMLCFPDNDDDSNGGKPVFYACAGGGSTLDPLDDLGSFFPWHESSVICDGSNGLLLCRSPDSSLFVISPVTKRFAALPKPAKSAVLSVLAFDPLSSSSPSTYHVVNFTGWRDRGAAVEVYSSETRAWTAHEAGFGAVPSAALSGTMHCHGGRLFVLASGPGLGSGPGCLVCIDLAPAQAELACAIIALPESVASDGRLASSGGRLHYVCGGEDGCLKVWALEDEGAGKQWRLKHAARVVAVAGDEGDVVGEEVRFLAMHPEKEAVVYLWTPWKVVEYDLGKRELTGAAWELGSKRRSRPVKTWLVPASCYLSDVLLG</sequence>
<reference evidence="2 3" key="1">
    <citation type="journal article" date="2010" name="Nature">
        <title>Genome sequencing and analysis of the model grass Brachypodium distachyon.</title>
        <authorList>
            <consortium name="International Brachypodium Initiative"/>
        </authorList>
    </citation>
    <scope>NUCLEOTIDE SEQUENCE [LARGE SCALE GENOMIC DNA]</scope>
    <source>
        <strain evidence="2">Bd21</strain>
        <strain evidence="3">cv. Bd21</strain>
    </source>
</reference>
<dbReference type="KEGG" id="bdi:100834517"/>
<organism evidence="2">
    <name type="scientific">Brachypodium distachyon</name>
    <name type="common">Purple false brome</name>
    <name type="synonym">Trachynia distachya</name>
    <dbReference type="NCBI Taxonomy" id="15368"/>
    <lineage>
        <taxon>Eukaryota</taxon>
        <taxon>Viridiplantae</taxon>
        <taxon>Streptophyta</taxon>
        <taxon>Embryophyta</taxon>
        <taxon>Tracheophyta</taxon>
        <taxon>Spermatophyta</taxon>
        <taxon>Magnoliopsida</taxon>
        <taxon>Liliopsida</taxon>
        <taxon>Poales</taxon>
        <taxon>Poaceae</taxon>
        <taxon>BOP clade</taxon>
        <taxon>Pooideae</taxon>
        <taxon>Stipodae</taxon>
        <taxon>Brachypodieae</taxon>
        <taxon>Brachypodium</taxon>
    </lineage>
</organism>
<dbReference type="STRING" id="15368.I1I8V5"/>
<dbReference type="Pfam" id="PF00646">
    <property type="entry name" value="F-box"/>
    <property type="match status" value="1"/>
</dbReference>
<dbReference type="InterPro" id="IPR036047">
    <property type="entry name" value="F-box-like_dom_sf"/>
</dbReference>
<dbReference type="InterPro" id="IPR055290">
    <property type="entry name" value="At3g26010-like"/>
</dbReference>
<dbReference type="GeneID" id="100834517"/>
<dbReference type="EMBL" id="CM000882">
    <property type="protein sequence ID" value="KQJ99102.1"/>
    <property type="molecule type" value="Genomic_DNA"/>
</dbReference>
<dbReference type="SUPFAM" id="SSF50969">
    <property type="entry name" value="YVTN repeat-like/Quinoprotein amine dehydrogenase"/>
    <property type="match status" value="1"/>
</dbReference>
<keyword evidence="4" id="KW-1185">Reference proteome</keyword>
<dbReference type="SUPFAM" id="SSF81383">
    <property type="entry name" value="F-box domain"/>
    <property type="match status" value="1"/>
</dbReference>
<dbReference type="Proteomes" id="UP000008810">
    <property type="component" value="Chromosome 3"/>
</dbReference>
<dbReference type="AlphaFoldDB" id="I1I8V5"/>
<proteinExistence type="predicted"/>
<dbReference type="HOGENOM" id="CLU_022847_2_0_1"/>
<dbReference type="OMA" id="NWCATIS"/>
<dbReference type="Gene3D" id="1.20.1280.50">
    <property type="match status" value="1"/>
</dbReference>
<reference evidence="2" key="2">
    <citation type="submission" date="2017-06" db="EMBL/GenBank/DDBJ databases">
        <title>WGS assembly of Brachypodium distachyon.</title>
        <authorList>
            <consortium name="The International Brachypodium Initiative"/>
            <person name="Lucas S."/>
            <person name="Harmon-Smith M."/>
            <person name="Lail K."/>
            <person name="Tice H."/>
            <person name="Grimwood J."/>
            <person name="Bruce D."/>
            <person name="Barry K."/>
            <person name="Shu S."/>
            <person name="Lindquist E."/>
            <person name="Wang M."/>
            <person name="Pitluck S."/>
            <person name="Vogel J.P."/>
            <person name="Garvin D.F."/>
            <person name="Mockler T.C."/>
            <person name="Schmutz J."/>
            <person name="Rokhsar D."/>
            <person name="Bevan M.W."/>
        </authorList>
    </citation>
    <scope>NUCLEOTIDE SEQUENCE</scope>
    <source>
        <strain evidence="2">Bd21</strain>
    </source>
</reference>
<protein>
    <recommendedName>
        <fullName evidence="1">F-box domain-containing protein</fullName>
    </recommendedName>
</protein>
<evidence type="ECO:0000313" key="3">
    <source>
        <dbReference type="EnsemblPlants" id="KQJ99102"/>
    </source>
</evidence>
<dbReference type="OrthoDB" id="605328at2759"/>
<evidence type="ECO:0000313" key="4">
    <source>
        <dbReference type="Proteomes" id="UP000008810"/>
    </source>
</evidence>
<dbReference type="PANTHER" id="PTHR35546">
    <property type="entry name" value="F-BOX PROTEIN INTERACTION DOMAIN PROTEIN-RELATED"/>
    <property type="match status" value="1"/>
</dbReference>
<dbReference type="Gramene" id="KQJ99102">
    <property type="protein sequence ID" value="KQJ99102"/>
    <property type="gene ID" value="BRADI_3g41110v3"/>
</dbReference>
<dbReference type="InterPro" id="IPR056592">
    <property type="entry name" value="Beta-prop_At3g26010-like"/>
</dbReference>
<dbReference type="InterPro" id="IPR011044">
    <property type="entry name" value="Quino_amine_DH_bsu"/>
</dbReference>
<accession>I1I8V5</accession>
<dbReference type="SMART" id="SM00256">
    <property type="entry name" value="FBOX"/>
    <property type="match status" value="1"/>
</dbReference>
<dbReference type="Pfam" id="PF24750">
    <property type="entry name" value="b-prop_At3g26010-like"/>
    <property type="match status" value="1"/>
</dbReference>
<dbReference type="InterPro" id="IPR001810">
    <property type="entry name" value="F-box_dom"/>
</dbReference>
<reference evidence="3" key="3">
    <citation type="submission" date="2018-08" db="UniProtKB">
        <authorList>
            <consortium name="EnsemblPlants"/>
        </authorList>
    </citation>
    <scope>IDENTIFICATION</scope>
    <source>
        <strain evidence="3">cv. Bd21</strain>
    </source>
</reference>
<dbReference type="RefSeq" id="XP_003572435.1">
    <property type="nucleotide sequence ID" value="XM_003572387.3"/>
</dbReference>
<gene>
    <name evidence="3" type="primary">LOC100834517</name>
    <name evidence="2" type="ORF">BRADI_3g41110v3</name>
</gene>
<evidence type="ECO:0000313" key="2">
    <source>
        <dbReference type="EMBL" id="KQJ99102.1"/>
    </source>
</evidence>
<dbReference type="eggNOG" id="ENOG502S3VB">
    <property type="taxonomic scope" value="Eukaryota"/>
</dbReference>